<dbReference type="Pfam" id="PF13409">
    <property type="entry name" value="GST_N_2"/>
    <property type="match status" value="1"/>
</dbReference>
<keyword evidence="4" id="KW-1185">Reference proteome</keyword>
<organism evidence="3 4">
    <name type="scientific">Cephalotrichum gorgonifer</name>
    <dbReference type="NCBI Taxonomy" id="2041049"/>
    <lineage>
        <taxon>Eukaryota</taxon>
        <taxon>Fungi</taxon>
        <taxon>Dikarya</taxon>
        <taxon>Ascomycota</taxon>
        <taxon>Pezizomycotina</taxon>
        <taxon>Sordariomycetes</taxon>
        <taxon>Hypocreomycetidae</taxon>
        <taxon>Microascales</taxon>
        <taxon>Microascaceae</taxon>
        <taxon>Cephalotrichum</taxon>
    </lineage>
</organism>
<comment type="caution">
    <text evidence="3">The sequence shown here is derived from an EMBL/GenBank/DDBJ whole genome shotgun (WGS) entry which is preliminary data.</text>
</comment>
<proteinExistence type="inferred from homology"/>
<dbReference type="InterPro" id="IPR036282">
    <property type="entry name" value="Glutathione-S-Trfase_C_sf"/>
</dbReference>
<dbReference type="CDD" id="cd03043">
    <property type="entry name" value="GST_N_1"/>
    <property type="match status" value="1"/>
</dbReference>
<accession>A0AAE8MW88</accession>
<name>A0AAE8MW88_9PEZI</name>
<dbReference type="Proteomes" id="UP001187682">
    <property type="component" value="Unassembled WGS sequence"/>
</dbReference>
<evidence type="ECO:0000259" key="2">
    <source>
        <dbReference type="PROSITE" id="PS50404"/>
    </source>
</evidence>
<feature type="domain" description="GST N-terminal" evidence="2">
    <location>
        <begin position="3"/>
        <end position="85"/>
    </location>
</feature>
<dbReference type="Gene3D" id="3.40.30.10">
    <property type="entry name" value="Glutaredoxin"/>
    <property type="match status" value="1"/>
</dbReference>
<comment type="similarity">
    <text evidence="1">Belongs to the GST superfamily.</text>
</comment>
<dbReference type="GO" id="GO:0006749">
    <property type="term" value="P:glutathione metabolic process"/>
    <property type="evidence" value="ECO:0007669"/>
    <property type="project" value="TreeGrafter"/>
</dbReference>
<dbReference type="PANTHER" id="PTHR42673">
    <property type="entry name" value="MALEYLACETOACETATE ISOMERASE"/>
    <property type="match status" value="1"/>
</dbReference>
<dbReference type="GO" id="GO:0004364">
    <property type="term" value="F:glutathione transferase activity"/>
    <property type="evidence" value="ECO:0007669"/>
    <property type="project" value="TreeGrafter"/>
</dbReference>
<dbReference type="PROSITE" id="PS50404">
    <property type="entry name" value="GST_NTER"/>
    <property type="match status" value="1"/>
</dbReference>
<dbReference type="GO" id="GO:0016034">
    <property type="term" value="F:maleylacetoacetate isomerase activity"/>
    <property type="evidence" value="ECO:0007669"/>
    <property type="project" value="TreeGrafter"/>
</dbReference>
<dbReference type="SUPFAM" id="SSF52833">
    <property type="entry name" value="Thioredoxin-like"/>
    <property type="match status" value="1"/>
</dbReference>
<protein>
    <recommendedName>
        <fullName evidence="2">GST N-terminal domain-containing protein</fullName>
    </recommendedName>
</protein>
<dbReference type="AlphaFoldDB" id="A0AAE8MW88"/>
<dbReference type="InterPro" id="IPR036249">
    <property type="entry name" value="Thioredoxin-like_sf"/>
</dbReference>
<evidence type="ECO:0000256" key="1">
    <source>
        <dbReference type="ARBA" id="ARBA00007409"/>
    </source>
</evidence>
<dbReference type="InterPro" id="IPR040079">
    <property type="entry name" value="Glutathione_S-Trfase"/>
</dbReference>
<dbReference type="SUPFAM" id="SSF47616">
    <property type="entry name" value="GST C-terminal domain-like"/>
    <property type="match status" value="1"/>
</dbReference>
<dbReference type="SFLD" id="SFLDS00019">
    <property type="entry name" value="Glutathione_Transferase_(cytos"/>
    <property type="match status" value="1"/>
</dbReference>
<evidence type="ECO:0000313" key="4">
    <source>
        <dbReference type="Proteomes" id="UP001187682"/>
    </source>
</evidence>
<reference evidence="3" key="1">
    <citation type="submission" date="2018-03" db="EMBL/GenBank/DDBJ databases">
        <authorList>
            <person name="Guldener U."/>
        </authorList>
    </citation>
    <scope>NUCLEOTIDE SEQUENCE</scope>
</reference>
<dbReference type="SFLD" id="SFLDG00358">
    <property type="entry name" value="Main_(cytGST)"/>
    <property type="match status" value="1"/>
</dbReference>
<dbReference type="PANTHER" id="PTHR42673:SF4">
    <property type="entry name" value="MALEYLACETOACETATE ISOMERASE"/>
    <property type="match status" value="1"/>
</dbReference>
<dbReference type="Gene3D" id="1.20.1050.10">
    <property type="match status" value="1"/>
</dbReference>
<gene>
    <name evidence="3" type="ORF">DNG_04072</name>
</gene>
<dbReference type="GO" id="GO:0006559">
    <property type="term" value="P:L-phenylalanine catabolic process"/>
    <property type="evidence" value="ECO:0007669"/>
    <property type="project" value="TreeGrafter"/>
</dbReference>
<dbReference type="InterPro" id="IPR004045">
    <property type="entry name" value="Glutathione_S-Trfase_N"/>
</dbReference>
<sequence length="233" mass="26357">MTYSLYIGNKRYSSWSMRPWVLLKALDVPFEEKLNLFKPGIRQPEFLSFSPSGKVPCLHDNTTSVVVWDSLAICEYIAESHPGAWPTDTRARAFARSAAAEMHSGFSSIRNECGMNVGMRITLASPSEGLKDDLRRLNELFNEGLEKFGGPWIAGKEFTIADAMFAPISSRCKTNGFGLVSGRPLGSQFTKRNAEQELEAMLRLQNKIEVKVEVEQQAWRERHHLIVWENLAF</sequence>
<evidence type="ECO:0000313" key="3">
    <source>
        <dbReference type="EMBL" id="SPO01396.1"/>
    </source>
</evidence>
<dbReference type="EMBL" id="ONZQ02000005">
    <property type="protein sequence ID" value="SPO01396.1"/>
    <property type="molecule type" value="Genomic_DNA"/>
</dbReference>